<accession>A0ABP4BUY8</accession>
<evidence type="ECO:0000256" key="1">
    <source>
        <dbReference type="SAM" id="MobiDB-lite"/>
    </source>
</evidence>
<keyword evidence="2" id="KW-0812">Transmembrane</keyword>
<reference evidence="4" key="1">
    <citation type="journal article" date="2019" name="Int. J. Syst. Evol. Microbiol.">
        <title>The Global Catalogue of Microorganisms (GCM) 10K type strain sequencing project: providing services to taxonomists for standard genome sequencing and annotation.</title>
        <authorList>
            <consortium name="The Broad Institute Genomics Platform"/>
            <consortium name="The Broad Institute Genome Sequencing Center for Infectious Disease"/>
            <person name="Wu L."/>
            <person name="Ma J."/>
        </authorList>
    </citation>
    <scope>NUCLEOTIDE SEQUENCE [LARGE SCALE GENOMIC DNA]</scope>
    <source>
        <strain evidence="4">JCM 10696</strain>
    </source>
</reference>
<dbReference type="Proteomes" id="UP001500665">
    <property type="component" value="Unassembled WGS sequence"/>
</dbReference>
<keyword evidence="4" id="KW-1185">Reference proteome</keyword>
<dbReference type="EMBL" id="BAAAHH010000015">
    <property type="protein sequence ID" value="GAA0954687.1"/>
    <property type="molecule type" value="Genomic_DNA"/>
</dbReference>
<gene>
    <name evidence="3" type="ORF">GCM10009550_38280</name>
</gene>
<keyword evidence="2" id="KW-0472">Membrane</keyword>
<dbReference type="RefSeq" id="WP_344242213.1">
    <property type="nucleotide sequence ID" value="NZ_BAAAHH010000015.1"/>
</dbReference>
<evidence type="ECO:0000313" key="4">
    <source>
        <dbReference type="Proteomes" id="UP001500665"/>
    </source>
</evidence>
<evidence type="ECO:0000313" key="3">
    <source>
        <dbReference type="EMBL" id="GAA0954687.1"/>
    </source>
</evidence>
<proteinExistence type="predicted"/>
<comment type="caution">
    <text evidence="3">The sequence shown here is derived from an EMBL/GenBank/DDBJ whole genome shotgun (WGS) entry which is preliminary data.</text>
</comment>
<protein>
    <recommendedName>
        <fullName evidence="5">MFS transporter</fullName>
    </recommendedName>
</protein>
<evidence type="ECO:0008006" key="5">
    <source>
        <dbReference type="Google" id="ProtNLM"/>
    </source>
</evidence>
<keyword evidence="2" id="KW-1133">Transmembrane helix</keyword>
<sequence length="71" mass="7395">MERKTRTGRSRSEPPATPAAGPERLDSALLKLAGIVVVGALASLLDTAILSVAIDGLGRRFDALPATVQRV</sequence>
<evidence type="ECO:0000256" key="2">
    <source>
        <dbReference type="SAM" id="Phobius"/>
    </source>
</evidence>
<feature type="transmembrane region" description="Helical" evidence="2">
    <location>
        <begin position="32"/>
        <end position="54"/>
    </location>
</feature>
<organism evidence="3 4">
    <name type="scientific">Actinocorallia libanotica</name>
    <dbReference type="NCBI Taxonomy" id="46162"/>
    <lineage>
        <taxon>Bacteria</taxon>
        <taxon>Bacillati</taxon>
        <taxon>Actinomycetota</taxon>
        <taxon>Actinomycetes</taxon>
        <taxon>Streptosporangiales</taxon>
        <taxon>Thermomonosporaceae</taxon>
        <taxon>Actinocorallia</taxon>
    </lineage>
</organism>
<feature type="region of interest" description="Disordered" evidence="1">
    <location>
        <begin position="1"/>
        <end position="22"/>
    </location>
</feature>
<name>A0ABP4BUY8_9ACTN</name>